<sequence length="755" mass="85924">MSNKQYPHNSAFQTYTRQIPSQSQNSSEQMTSQSSGYSNQISNGGISLTKTIVPQTQSSLEKSEQGISNVIKYLRKNGYIETLDTLLFEMNSHNKKLKKEPLDGEMVDSEVDRLIDFTQKLDKISAQVLSEKYSKFRNWVLNSLSSIREELISVCFVVFINICVILHRHSTEGQYKDFLNRFWDDFSLMKYREIVMLLRNSNNLDQLKNVEALKPFFKSKFHITLSQTSISMLNNYLLSYCDTLVIGILQEKLVIHVFDHKINNKIITPADDSDNLNNLSQVQCFQIGELYSEDTLTIELNSKNKQNGSKYSETSLVPKEAPKIIETDMAGKGYSQDSTIINWGLLPENYSGIVSKENEVKKSKSERFDSEITEEIKNPIEMDLNPMNDSSNSFTFMYKKQLYEDILNRKFVDSNHLPSIICSSLECLDQTEIIDMNISHNHEFGAFCTDDGRIQVFDIEDQKSKIEPIWIHRNRVQCIRFHPWSPEFLLSAGIDCMIKLSVVTKYREESALNQLVTFNGNSTNCCIWDICWDDYGISFISGSSDRAARLWCTSRTYPIRIFTGHLGDVRSVSIHPNSSITATGGSDNQIIIWDVRTGKREGRIHNPNVTSGVINQVKFSHSGYLLASSSIHNALPGISSKSTLKVPIWDIRKLCNTGRATQFYQLCKFPSEIFDSNNQVFVKSLDFSFGSRILASVTNNGIVSVWDTNVETSFNQMDHSNTNVNSTQIYKLANSSSKSLKFLSRNLLSVSSVRI</sequence>
<gene>
    <name evidence="9" type="ORF">OJ253_1021</name>
</gene>
<dbReference type="PANTHER" id="PTHR19879">
    <property type="entry name" value="TRANSCRIPTION INITIATION FACTOR TFIID"/>
    <property type="match status" value="1"/>
</dbReference>
<dbReference type="GO" id="GO:0005669">
    <property type="term" value="C:transcription factor TFIID complex"/>
    <property type="evidence" value="ECO:0007669"/>
    <property type="project" value="TreeGrafter"/>
</dbReference>
<dbReference type="GO" id="GO:0016251">
    <property type="term" value="F:RNA polymerase II general transcription initiation factor activity"/>
    <property type="evidence" value="ECO:0007669"/>
    <property type="project" value="TreeGrafter"/>
</dbReference>
<dbReference type="PANTHER" id="PTHR19879:SF7">
    <property type="entry name" value="PROTEASOMAL ATPASE-ASSOCIATED FACTOR 1"/>
    <property type="match status" value="1"/>
</dbReference>
<evidence type="ECO:0000313" key="9">
    <source>
        <dbReference type="EMBL" id="KAJ1610905.1"/>
    </source>
</evidence>
<dbReference type="InterPro" id="IPR015943">
    <property type="entry name" value="WD40/YVTN_repeat-like_dom_sf"/>
</dbReference>
<organism evidence="9">
    <name type="scientific">Cryptosporidium canis</name>
    <dbReference type="NCBI Taxonomy" id="195482"/>
    <lineage>
        <taxon>Eukaryota</taxon>
        <taxon>Sar</taxon>
        <taxon>Alveolata</taxon>
        <taxon>Apicomplexa</taxon>
        <taxon>Conoidasida</taxon>
        <taxon>Coccidia</taxon>
        <taxon>Eucoccidiorida</taxon>
        <taxon>Eimeriorina</taxon>
        <taxon>Cryptosporidiidae</taxon>
        <taxon>Cryptosporidium</taxon>
    </lineage>
</organism>
<evidence type="ECO:0000256" key="5">
    <source>
        <dbReference type="ARBA" id="ARBA00023242"/>
    </source>
</evidence>
<dbReference type="SMART" id="SM00320">
    <property type="entry name" value="WD40"/>
    <property type="match status" value="5"/>
</dbReference>
<dbReference type="PROSITE" id="PS50082">
    <property type="entry name" value="WD_REPEATS_2"/>
    <property type="match status" value="1"/>
</dbReference>
<dbReference type="Gene3D" id="1.25.40.500">
    <property type="entry name" value="TFIID subunit TAF5, NTD2 domain"/>
    <property type="match status" value="1"/>
</dbReference>
<dbReference type="Proteomes" id="UP001067231">
    <property type="component" value="Unassembled WGS sequence"/>
</dbReference>
<dbReference type="Pfam" id="PF04494">
    <property type="entry name" value="TFIID_NTD2"/>
    <property type="match status" value="1"/>
</dbReference>
<feature type="region of interest" description="Disordered" evidence="7">
    <location>
        <begin position="1"/>
        <end position="40"/>
    </location>
</feature>
<dbReference type="OrthoDB" id="10266330at2759"/>
<dbReference type="PROSITE" id="PS00678">
    <property type="entry name" value="WD_REPEATS_1"/>
    <property type="match status" value="1"/>
</dbReference>
<dbReference type="EMBL" id="JAPCXC010000021">
    <property type="protein sequence ID" value="KAJ1610905.1"/>
    <property type="molecule type" value="Genomic_DNA"/>
</dbReference>
<evidence type="ECO:0000256" key="3">
    <source>
        <dbReference type="ARBA" id="ARBA00022574"/>
    </source>
</evidence>
<evidence type="ECO:0000256" key="7">
    <source>
        <dbReference type="SAM" id="MobiDB-lite"/>
    </source>
</evidence>
<comment type="subcellular location">
    <subcellularLocation>
        <location evidence="1">Nucleus</location>
    </subcellularLocation>
</comment>
<feature type="repeat" description="WD" evidence="6">
    <location>
        <begin position="562"/>
        <end position="603"/>
    </location>
</feature>
<evidence type="ECO:0000256" key="1">
    <source>
        <dbReference type="ARBA" id="ARBA00004123"/>
    </source>
</evidence>
<dbReference type="CDD" id="cd08044">
    <property type="entry name" value="TAF5_NTD2"/>
    <property type="match status" value="1"/>
</dbReference>
<dbReference type="GO" id="GO:0006367">
    <property type="term" value="P:transcription initiation at RNA polymerase II promoter"/>
    <property type="evidence" value="ECO:0007669"/>
    <property type="project" value="TreeGrafter"/>
</dbReference>
<dbReference type="InterPro" id="IPR007582">
    <property type="entry name" value="TFIID_NTD2"/>
</dbReference>
<dbReference type="SUPFAM" id="SSF50978">
    <property type="entry name" value="WD40 repeat-like"/>
    <property type="match status" value="1"/>
</dbReference>
<dbReference type="InterPro" id="IPR001680">
    <property type="entry name" value="WD40_rpt"/>
</dbReference>
<reference evidence="9" key="1">
    <citation type="submission" date="2022-10" db="EMBL/GenBank/DDBJ databases">
        <title>Adaptive evolution leads to modifications in subtelomeric GC content in a zoonotic Cryptosporidium species.</title>
        <authorList>
            <person name="Li J."/>
            <person name="Feng Y."/>
            <person name="Xiao L."/>
        </authorList>
    </citation>
    <scope>NUCLEOTIDE SEQUENCE</scope>
    <source>
        <strain evidence="9">33844</strain>
    </source>
</reference>
<dbReference type="InterPro" id="IPR036322">
    <property type="entry name" value="WD40_repeat_dom_sf"/>
</dbReference>
<dbReference type="InterPro" id="IPR006594">
    <property type="entry name" value="LisH"/>
</dbReference>
<keyword evidence="5" id="KW-0539">Nucleus</keyword>
<protein>
    <submittedName>
        <fullName evidence="9">Transcription factor TAF5p</fullName>
    </submittedName>
</protein>
<evidence type="ECO:0000256" key="6">
    <source>
        <dbReference type="PROSITE-ProRule" id="PRU00221"/>
    </source>
</evidence>
<keyword evidence="3 6" id="KW-0853">WD repeat</keyword>
<comment type="similarity">
    <text evidence="2">Belongs to the WD repeat TAF5 family.</text>
</comment>
<dbReference type="PROSITE" id="PS50294">
    <property type="entry name" value="WD_REPEATS_REGION"/>
    <property type="match status" value="1"/>
</dbReference>
<dbReference type="InterPro" id="IPR019775">
    <property type="entry name" value="WD40_repeat_CS"/>
</dbReference>
<proteinExistence type="inferred from homology"/>
<dbReference type="PROSITE" id="PS50896">
    <property type="entry name" value="LISH"/>
    <property type="match status" value="1"/>
</dbReference>
<name>A0A9D5DHQ7_9CRYT</name>
<feature type="domain" description="TFIID subunit TAF5 NTD2" evidence="8">
    <location>
        <begin position="127"/>
        <end position="252"/>
    </location>
</feature>
<dbReference type="Pfam" id="PF00400">
    <property type="entry name" value="WD40"/>
    <property type="match status" value="3"/>
</dbReference>
<dbReference type="SUPFAM" id="SSF160897">
    <property type="entry name" value="Taf5 N-terminal domain-like"/>
    <property type="match status" value="1"/>
</dbReference>
<dbReference type="InterPro" id="IPR037264">
    <property type="entry name" value="TFIID_NTD2_sf"/>
</dbReference>
<accession>A0A9D5DHQ7</accession>
<evidence type="ECO:0000256" key="2">
    <source>
        <dbReference type="ARBA" id="ARBA00009435"/>
    </source>
</evidence>
<keyword evidence="4" id="KW-0677">Repeat</keyword>
<evidence type="ECO:0000256" key="4">
    <source>
        <dbReference type="ARBA" id="ARBA00022737"/>
    </source>
</evidence>
<comment type="caution">
    <text evidence="9">The sequence shown here is derived from an EMBL/GenBank/DDBJ whole genome shotgun (WGS) entry which is preliminary data.</text>
</comment>
<dbReference type="AlphaFoldDB" id="A0A9D5DHQ7"/>
<evidence type="ECO:0000259" key="8">
    <source>
        <dbReference type="Pfam" id="PF04494"/>
    </source>
</evidence>
<dbReference type="Gene3D" id="2.130.10.10">
    <property type="entry name" value="YVTN repeat-like/Quinoprotein amine dehydrogenase"/>
    <property type="match status" value="2"/>
</dbReference>